<dbReference type="RefSeq" id="WP_083478048.1">
    <property type="nucleotide sequence ID" value="NZ_AZFM01000042.1"/>
</dbReference>
<name>A0A0R1U648_9LACO</name>
<sequence>MHTTSYQATSVALERTLTNKFKLNSDMVREDSSASMAVALREALLNMLMHANYYESAHLQAYAKINYYEFINPGKMKIPVEDFFITNKTATRNPIISKLFVQLGKSERAGHGGEKIFESAQINNYKNPSIETNNVETKLKIWNVDYADSFSGKDINDRERSILKSIISTPTHTLGRKEIEKNTGLSKKQSIESINHLIEIGALIKQGKSRSTKYAIPSSPMQVLAQMEAMPQLYRKILGQLMDDRKN</sequence>
<evidence type="ECO:0000313" key="2">
    <source>
        <dbReference type="Proteomes" id="UP000051036"/>
    </source>
</evidence>
<proteinExistence type="predicted"/>
<dbReference type="PANTHER" id="PTHR30595:SF6">
    <property type="entry name" value="SCHLAFEN ALBA-2 DOMAIN-CONTAINING PROTEIN"/>
    <property type="match status" value="1"/>
</dbReference>
<dbReference type="EMBL" id="AZFM01000042">
    <property type="protein sequence ID" value="KRL88705.1"/>
    <property type="molecule type" value="Genomic_DNA"/>
</dbReference>
<dbReference type="STRING" id="1423763.FC46_GL001408"/>
<dbReference type="PATRIC" id="fig|1423763.3.peg.1427"/>
<dbReference type="AlphaFoldDB" id="A0A0R1U648"/>
<protein>
    <submittedName>
        <fullName evidence="1">Transcriptional regulator</fullName>
    </submittedName>
</protein>
<dbReference type="Proteomes" id="UP000051036">
    <property type="component" value="Unassembled WGS sequence"/>
</dbReference>
<comment type="caution">
    <text evidence="1">The sequence shown here is derived from an EMBL/GenBank/DDBJ whole genome shotgun (WGS) entry which is preliminary data.</text>
</comment>
<dbReference type="InterPro" id="IPR038475">
    <property type="entry name" value="RecG_C_sf"/>
</dbReference>
<accession>A0A0R1U648</accession>
<reference evidence="1 2" key="1">
    <citation type="journal article" date="2015" name="Genome Announc.">
        <title>Expanding the biotechnology potential of lactobacilli through comparative genomics of 213 strains and associated genera.</title>
        <authorList>
            <person name="Sun Z."/>
            <person name="Harris H.M."/>
            <person name="McCann A."/>
            <person name="Guo C."/>
            <person name="Argimon S."/>
            <person name="Zhang W."/>
            <person name="Yang X."/>
            <person name="Jeffery I.B."/>
            <person name="Cooney J.C."/>
            <person name="Kagawa T.F."/>
            <person name="Liu W."/>
            <person name="Song Y."/>
            <person name="Salvetti E."/>
            <person name="Wrobel A."/>
            <person name="Rasinkangas P."/>
            <person name="Parkhill J."/>
            <person name="Rea M.C."/>
            <person name="O'Sullivan O."/>
            <person name="Ritari J."/>
            <person name="Douillard F.P."/>
            <person name="Paul Ross R."/>
            <person name="Yang R."/>
            <person name="Briner A.E."/>
            <person name="Felis G.E."/>
            <person name="de Vos W.M."/>
            <person name="Barrangou R."/>
            <person name="Klaenhammer T.R."/>
            <person name="Caufield P.W."/>
            <person name="Cui Y."/>
            <person name="Zhang H."/>
            <person name="O'Toole P.W."/>
        </authorList>
    </citation>
    <scope>NUCLEOTIDE SEQUENCE [LARGE SCALE GENOMIC DNA]</scope>
    <source>
        <strain evidence="1 2">DSM 16043</strain>
    </source>
</reference>
<organism evidence="1 2">
    <name type="scientific">Lactobacillus kalixensis DSM 16043</name>
    <dbReference type="NCBI Taxonomy" id="1423763"/>
    <lineage>
        <taxon>Bacteria</taxon>
        <taxon>Bacillati</taxon>
        <taxon>Bacillota</taxon>
        <taxon>Bacilli</taxon>
        <taxon>Lactobacillales</taxon>
        <taxon>Lactobacillaceae</taxon>
        <taxon>Lactobacillus</taxon>
    </lineage>
</organism>
<keyword evidence="2" id="KW-1185">Reference proteome</keyword>
<evidence type="ECO:0000313" key="1">
    <source>
        <dbReference type="EMBL" id="KRL88705.1"/>
    </source>
</evidence>
<gene>
    <name evidence="1" type="ORF">FC46_GL001408</name>
</gene>
<dbReference type="PANTHER" id="PTHR30595">
    <property type="entry name" value="GLPR-RELATED TRANSCRIPTIONAL REPRESSOR"/>
    <property type="match status" value="1"/>
</dbReference>
<dbReference type="Gene3D" id="3.30.565.60">
    <property type="match status" value="1"/>
</dbReference>
<dbReference type="Pfam" id="PF13749">
    <property type="entry name" value="HATPase_c_4"/>
    <property type="match status" value="1"/>
</dbReference>
<dbReference type="OrthoDB" id="9768354at2"/>